<dbReference type="Gene3D" id="3.40.190.290">
    <property type="match status" value="1"/>
</dbReference>
<dbReference type="Pfam" id="PF00126">
    <property type="entry name" value="HTH_1"/>
    <property type="match status" value="1"/>
</dbReference>
<keyword evidence="3" id="KW-0238">DNA-binding</keyword>
<keyword evidence="4" id="KW-0804">Transcription</keyword>
<comment type="similarity">
    <text evidence="1">Belongs to the LysR transcriptional regulatory family.</text>
</comment>
<protein>
    <submittedName>
        <fullName evidence="6">LysR family transcriptional regulator</fullName>
    </submittedName>
</protein>
<evidence type="ECO:0000313" key="6">
    <source>
        <dbReference type="EMBL" id="MFC0226160.1"/>
    </source>
</evidence>
<reference evidence="6 7" key="1">
    <citation type="submission" date="2024-09" db="EMBL/GenBank/DDBJ databases">
        <authorList>
            <person name="Sun Q."/>
            <person name="Mori K."/>
        </authorList>
    </citation>
    <scope>NUCLEOTIDE SEQUENCE [LARGE SCALE GENOMIC DNA]</scope>
    <source>
        <strain evidence="6 7">CCM 8626</strain>
    </source>
</reference>
<comment type="caution">
    <text evidence="6">The sequence shown here is derived from an EMBL/GenBank/DDBJ whole genome shotgun (WGS) entry which is preliminary data.</text>
</comment>
<evidence type="ECO:0000259" key="5">
    <source>
        <dbReference type="PROSITE" id="PS50931"/>
    </source>
</evidence>
<dbReference type="PANTHER" id="PTHR30419:SF8">
    <property type="entry name" value="NITROGEN ASSIMILATION TRANSCRIPTIONAL ACTIVATOR-RELATED"/>
    <property type="match status" value="1"/>
</dbReference>
<dbReference type="InterPro" id="IPR000847">
    <property type="entry name" value="LysR_HTH_N"/>
</dbReference>
<keyword evidence="7" id="KW-1185">Reference proteome</keyword>
<accession>A0ABV6EAX2</accession>
<dbReference type="InterPro" id="IPR005119">
    <property type="entry name" value="LysR_subst-bd"/>
</dbReference>
<feature type="domain" description="HTH lysR-type" evidence="5">
    <location>
        <begin position="1"/>
        <end position="58"/>
    </location>
</feature>
<organism evidence="6 7">
    <name type="scientific">Serratia aquatilis</name>
    <dbReference type="NCBI Taxonomy" id="1737515"/>
    <lineage>
        <taxon>Bacteria</taxon>
        <taxon>Pseudomonadati</taxon>
        <taxon>Pseudomonadota</taxon>
        <taxon>Gammaproteobacteria</taxon>
        <taxon>Enterobacterales</taxon>
        <taxon>Yersiniaceae</taxon>
        <taxon>Serratia</taxon>
    </lineage>
</organism>
<name>A0ABV6EAX2_9GAMM</name>
<dbReference type="RefSeq" id="WP_380673853.1">
    <property type="nucleotide sequence ID" value="NZ_CP173186.1"/>
</dbReference>
<evidence type="ECO:0000313" key="7">
    <source>
        <dbReference type="Proteomes" id="UP001589792"/>
    </source>
</evidence>
<dbReference type="PROSITE" id="PS50931">
    <property type="entry name" value="HTH_LYSR"/>
    <property type="match status" value="1"/>
</dbReference>
<dbReference type="PANTHER" id="PTHR30419">
    <property type="entry name" value="HTH-TYPE TRANSCRIPTIONAL REGULATOR YBHD"/>
    <property type="match status" value="1"/>
</dbReference>
<proteinExistence type="inferred from homology"/>
<dbReference type="InterPro" id="IPR036388">
    <property type="entry name" value="WH-like_DNA-bd_sf"/>
</dbReference>
<dbReference type="Proteomes" id="UP001589792">
    <property type="component" value="Unassembled WGS sequence"/>
</dbReference>
<evidence type="ECO:0000256" key="3">
    <source>
        <dbReference type="ARBA" id="ARBA00023125"/>
    </source>
</evidence>
<dbReference type="Pfam" id="PF03466">
    <property type="entry name" value="LysR_substrate"/>
    <property type="match status" value="1"/>
</dbReference>
<dbReference type="EMBL" id="JBHLXG010000004">
    <property type="protein sequence ID" value="MFC0226160.1"/>
    <property type="molecule type" value="Genomic_DNA"/>
</dbReference>
<dbReference type="InterPro" id="IPR050950">
    <property type="entry name" value="HTH-type_LysR_regulators"/>
</dbReference>
<evidence type="ECO:0000256" key="4">
    <source>
        <dbReference type="ARBA" id="ARBA00023163"/>
    </source>
</evidence>
<evidence type="ECO:0000256" key="1">
    <source>
        <dbReference type="ARBA" id="ARBA00009437"/>
    </source>
</evidence>
<dbReference type="InterPro" id="IPR036390">
    <property type="entry name" value="WH_DNA-bd_sf"/>
</dbReference>
<keyword evidence="2" id="KW-0805">Transcription regulation</keyword>
<dbReference type="SUPFAM" id="SSF53850">
    <property type="entry name" value="Periplasmic binding protein-like II"/>
    <property type="match status" value="1"/>
</dbReference>
<dbReference type="SUPFAM" id="SSF46785">
    <property type="entry name" value="Winged helix' DNA-binding domain"/>
    <property type="match status" value="1"/>
</dbReference>
<evidence type="ECO:0000256" key="2">
    <source>
        <dbReference type="ARBA" id="ARBA00023015"/>
    </source>
</evidence>
<gene>
    <name evidence="6" type="ORF">ACFFJ3_06535</name>
</gene>
<dbReference type="Gene3D" id="1.10.10.10">
    <property type="entry name" value="Winged helix-like DNA-binding domain superfamily/Winged helix DNA-binding domain"/>
    <property type="match status" value="1"/>
</dbReference>
<sequence length="307" mass="34006">MLSSEVRFFLMVANCGSLSAASEQLFVAVSAISRQIQRLEAQVGEPLFERHARGMILTEAGQIFEKYVRKSLLDIDLALAEIKGLNDTRSKTLRVACTNGLAFILVPQLMAHFREAYPTVSFVLTVADSKTLAQLIRHGECDLVLQFSLHPERDVEVIASWPAPVLLLMHRAHPLAAREVALADLCHYPVCLPEPGSTVRQLFDISCQMSGIFIEPVLTCDNFSTLHNFLLGSPLSVTICSQFTAMPLLQPQGLILKSFAVELLSQRTLQLQLPIGRQRSAALNSFLVFVSQTLSEKDRAVRETFAL</sequence>